<keyword evidence="1" id="KW-0694">RNA-binding</keyword>
<reference evidence="3 5" key="1">
    <citation type="submission" date="2017-04" db="EMBL/GenBank/DDBJ databases">
        <title>In vitro and in silico characterization of Lactobacillus paraplantarum D2-1, a starter culture for soymilk fermentation.</title>
        <authorList>
            <person name="Endo A."/>
            <person name="Sasaki F."/>
            <person name="Maeno S."/>
            <person name="Kanesaki Y."/>
            <person name="Kubota E."/>
            <person name="Torres G.A."/>
            <person name="Tomita S."/>
            <person name="Nakagawa J."/>
        </authorList>
    </citation>
    <scope>NUCLEOTIDE SEQUENCE [LARGE SCALE GENOMIC DNA]</scope>
    <source>
        <strain evidence="3 5">D2-1</strain>
    </source>
</reference>
<organism evidence="4 7">
    <name type="scientific">Lactiplantibacillus paraplantarum</name>
    <dbReference type="NCBI Taxonomy" id="60520"/>
    <lineage>
        <taxon>Bacteria</taxon>
        <taxon>Bacillati</taxon>
        <taxon>Bacillota</taxon>
        <taxon>Bacilli</taxon>
        <taxon>Lactobacillales</taxon>
        <taxon>Lactobacillaceae</taxon>
        <taxon>Lactiplantibacillus</taxon>
    </lineage>
</organism>
<keyword evidence="5" id="KW-1185">Reference proteome</keyword>
<dbReference type="SUPFAM" id="SSF55174">
    <property type="entry name" value="Alpha-L RNA-binding motif"/>
    <property type="match status" value="1"/>
</dbReference>
<dbReference type="GO" id="GO:0003723">
    <property type="term" value="F:RNA binding"/>
    <property type="evidence" value="ECO:0007669"/>
    <property type="project" value="UniProtKB-KW"/>
</dbReference>
<reference evidence="4 7" key="3">
    <citation type="submission" date="2019-01" db="EMBL/GenBank/DDBJ databases">
        <title>Draft genome sequence of Lactobacillus paraplantarum OSY-TC318, a Producer of the novel lantibiotic Paraplantaracin TC318.</title>
        <authorList>
            <person name="Hussein W.E."/>
            <person name="Huang E."/>
            <person name="Yousef A.E."/>
        </authorList>
    </citation>
    <scope>NUCLEOTIDE SEQUENCE [LARGE SCALE GENOMIC DNA]</scope>
    <source>
        <strain evidence="4 7">OSY-TC318</strain>
    </source>
</reference>
<dbReference type="EMBL" id="BDOR01000002">
    <property type="protein sequence ID" value="GBF01043.1"/>
    <property type="molecule type" value="Genomic_DNA"/>
</dbReference>
<dbReference type="EMBL" id="CP032744">
    <property type="protein sequence ID" value="AYJ37306.1"/>
    <property type="molecule type" value="Genomic_DNA"/>
</dbReference>
<dbReference type="CDD" id="cd00165">
    <property type="entry name" value="S4"/>
    <property type="match status" value="1"/>
</dbReference>
<dbReference type="Proteomes" id="UP000277896">
    <property type="component" value="Chromosome"/>
</dbReference>
<evidence type="ECO:0000313" key="2">
    <source>
        <dbReference type="EMBL" id="AYJ37306.1"/>
    </source>
</evidence>
<dbReference type="RefSeq" id="WP_033609242.1">
    <property type="nucleotide sequence ID" value="NZ_AVAI01000036.1"/>
</dbReference>
<evidence type="ECO:0000313" key="7">
    <source>
        <dbReference type="Proteomes" id="UP000292648"/>
    </source>
</evidence>
<dbReference type="KEGG" id="lpx:ASU28_00015"/>
<dbReference type="Pfam" id="PF13275">
    <property type="entry name" value="S4_2"/>
    <property type="match status" value="1"/>
</dbReference>
<evidence type="ECO:0000313" key="6">
    <source>
        <dbReference type="Proteomes" id="UP000277896"/>
    </source>
</evidence>
<dbReference type="HOGENOM" id="CLU_127162_2_0_9"/>
<dbReference type="EMBL" id="SEHH01000001">
    <property type="protein sequence ID" value="TBX53228.1"/>
    <property type="molecule type" value="Genomic_DNA"/>
</dbReference>
<proteinExistence type="predicted"/>
<dbReference type="AlphaFoldDB" id="A0A098R4D1"/>
<evidence type="ECO:0000313" key="4">
    <source>
        <dbReference type="EMBL" id="TBX53228.1"/>
    </source>
</evidence>
<dbReference type="Gene3D" id="3.10.290.10">
    <property type="entry name" value="RNA-binding S4 domain"/>
    <property type="match status" value="1"/>
</dbReference>
<dbReference type="Proteomes" id="UP000236162">
    <property type="component" value="Unassembled WGS sequence"/>
</dbReference>
<dbReference type="Proteomes" id="UP000292648">
    <property type="component" value="Unassembled WGS sequence"/>
</dbReference>
<reference evidence="2 6" key="2">
    <citation type="submission" date="2018-10" db="EMBL/GenBank/DDBJ databases">
        <title>Genome seuquencing of Lactobacillus species.</title>
        <authorList>
            <person name="Baek C."/>
            <person name="Yi H."/>
        </authorList>
    </citation>
    <scope>NUCLEOTIDE SEQUENCE [LARGE SCALE GENOMIC DNA]</scope>
    <source>
        <strain evidence="2 6">DSM 10667</strain>
    </source>
</reference>
<accession>A0A098R4D1</accession>
<gene>
    <name evidence="4" type="primary">yaaA</name>
    <name evidence="4" type="ORF">EUZ87_00005</name>
    <name evidence="2" type="ORF">LP667_00015</name>
    <name evidence="3" type="ORF">LPPLD21_00546</name>
</gene>
<dbReference type="GeneID" id="79805864"/>
<evidence type="ECO:0000256" key="1">
    <source>
        <dbReference type="PROSITE-ProRule" id="PRU00182"/>
    </source>
</evidence>
<evidence type="ECO:0000313" key="3">
    <source>
        <dbReference type="EMBL" id="GBF01043.1"/>
    </source>
</evidence>
<dbReference type="InterPro" id="IPR014330">
    <property type="entry name" value="RNA-bd_S4-rel_YaaA"/>
</dbReference>
<protein>
    <submittedName>
        <fullName evidence="4">S4 domain-containing protein YaaA</fullName>
    </submittedName>
    <submittedName>
        <fullName evidence="3">S4-like RNA binding protein</fullName>
    </submittedName>
</protein>
<dbReference type="eggNOG" id="COG2501">
    <property type="taxonomic scope" value="Bacteria"/>
</dbReference>
<sequence length="77" mass="8742">MKQPIDIRTPYITLGQLLKETAIIGSGGQAKWFLKENTVLVNGEPDDRRGRKLYPDDTIEVEDNGSFFIRSNQETTD</sequence>
<dbReference type="NCBIfam" id="TIGR02988">
    <property type="entry name" value="YaaA_near_RecF"/>
    <property type="match status" value="1"/>
</dbReference>
<evidence type="ECO:0000313" key="5">
    <source>
        <dbReference type="Proteomes" id="UP000236162"/>
    </source>
</evidence>
<dbReference type="PROSITE" id="PS50889">
    <property type="entry name" value="S4"/>
    <property type="match status" value="1"/>
</dbReference>
<dbReference type="InterPro" id="IPR036986">
    <property type="entry name" value="S4_RNA-bd_sf"/>
</dbReference>
<name>A0A098R4D1_9LACO</name>